<dbReference type="InterPro" id="IPR031304">
    <property type="entry name" value="SLT_2"/>
</dbReference>
<dbReference type="CDD" id="cd13399">
    <property type="entry name" value="Slt35-like"/>
    <property type="match status" value="1"/>
</dbReference>
<feature type="signal peptide" evidence="2">
    <location>
        <begin position="1"/>
        <end position="25"/>
    </location>
</feature>
<organism evidence="4 5">
    <name type="scientific">Amycolatopsis cynarae</name>
    <dbReference type="NCBI Taxonomy" id="2995223"/>
    <lineage>
        <taxon>Bacteria</taxon>
        <taxon>Bacillati</taxon>
        <taxon>Actinomycetota</taxon>
        <taxon>Actinomycetes</taxon>
        <taxon>Pseudonocardiales</taxon>
        <taxon>Pseudonocardiaceae</taxon>
        <taxon>Amycolatopsis</taxon>
    </lineage>
</organism>
<dbReference type="PANTHER" id="PTHR30163">
    <property type="entry name" value="MEMBRANE-BOUND LYTIC MUREIN TRANSGLYCOSYLASE B"/>
    <property type="match status" value="1"/>
</dbReference>
<dbReference type="Gene3D" id="1.10.530.10">
    <property type="match status" value="1"/>
</dbReference>
<reference evidence="4" key="1">
    <citation type="submission" date="2022-11" db="EMBL/GenBank/DDBJ databases">
        <authorList>
            <person name="Mo P."/>
        </authorList>
    </citation>
    <scope>NUCLEOTIDE SEQUENCE</scope>
    <source>
        <strain evidence="4">HUAS 11-8</strain>
    </source>
</reference>
<feature type="region of interest" description="Disordered" evidence="1">
    <location>
        <begin position="282"/>
        <end position="382"/>
    </location>
</feature>
<protein>
    <submittedName>
        <fullName evidence="4">Lytic murein transglycosylase</fullName>
        <ecNumber evidence="4">2.4.-.-</ecNumber>
    </submittedName>
</protein>
<dbReference type="GO" id="GO:0016757">
    <property type="term" value="F:glycosyltransferase activity"/>
    <property type="evidence" value="ECO:0007669"/>
    <property type="project" value="UniProtKB-KW"/>
</dbReference>
<feature type="compositionally biased region" description="Low complexity" evidence="1">
    <location>
        <begin position="305"/>
        <end position="382"/>
    </location>
</feature>
<name>A0ABY7B7N7_9PSEU</name>
<dbReference type="Proteomes" id="UP001163203">
    <property type="component" value="Chromosome"/>
</dbReference>
<keyword evidence="4" id="KW-0328">Glycosyltransferase</keyword>
<feature type="domain" description="Transglycosylase SLT" evidence="3">
    <location>
        <begin position="177"/>
        <end position="227"/>
    </location>
</feature>
<keyword evidence="5" id="KW-1185">Reference proteome</keyword>
<dbReference type="EMBL" id="CP113836">
    <property type="protein sequence ID" value="WAL68350.1"/>
    <property type="molecule type" value="Genomic_DNA"/>
</dbReference>
<accession>A0ABY7B7N7</accession>
<sequence length="382" mass="37230">MRVGRRGLRWLALALPLVVAGSAAAGVGEPAAPQAGSGPVIRAVDPVDAAGHPVAVDGSLPAATSMGEALSTAGPVVLTQTAGSAASPPSGPLGIPGVALAAYRAAADGLARSRPGCHLSWSLLASIGRIESGHARGGDVDAGGTTRVPILGPVLDGAGFAAIPDTDGGAYDGDARWDRAVGPMQFIPSTWRVYGLDGNGDGRADPGNLYDASLAAGAYLCAGGVDTADPRQRASAVFRYNHSDSYVATVLLWADAYAAGVRPLPGVTAPAVQVALSAPTAPTATPGPAPLPVTTAPSTPAQARSAAPATTSLPTTSSAPANPSTSAPPSAPSSTTPSPSSAPACTESTTTTETPVSATAVSCPSPVPAASTSSSPAVTTTS</sequence>
<evidence type="ECO:0000256" key="2">
    <source>
        <dbReference type="SAM" id="SignalP"/>
    </source>
</evidence>
<dbReference type="SUPFAM" id="SSF53955">
    <property type="entry name" value="Lysozyme-like"/>
    <property type="match status" value="1"/>
</dbReference>
<evidence type="ECO:0000256" key="1">
    <source>
        <dbReference type="SAM" id="MobiDB-lite"/>
    </source>
</evidence>
<evidence type="ECO:0000313" key="4">
    <source>
        <dbReference type="EMBL" id="WAL68350.1"/>
    </source>
</evidence>
<gene>
    <name evidence="4" type="ORF">ORV05_11460</name>
</gene>
<dbReference type="InterPro" id="IPR043426">
    <property type="entry name" value="MltB-like"/>
</dbReference>
<dbReference type="EC" id="2.4.-.-" evidence="4"/>
<dbReference type="RefSeq" id="WP_268758443.1">
    <property type="nucleotide sequence ID" value="NZ_CP113836.1"/>
</dbReference>
<feature type="chain" id="PRO_5045386756" evidence="2">
    <location>
        <begin position="26"/>
        <end position="382"/>
    </location>
</feature>
<dbReference type="Pfam" id="PF13406">
    <property type="entry name" value="SLT_2"/>
    <property type="match status" value="1"/>
</dbReference>
<evidence type="ECO:0000313" key="5">
    <source>
        <dbReference type="Proteomes" id="UP001163203"/>
    </source>
</evidence>
<dbReference type="InterPro" id="IPR023346">
    <property type="entry name" value="Lysozyme-like_dom_sf"/>
</dbReference>
<keyword evidence="4" id="KW-0808">Transferase</keyword>
<proteinExistence type="predicted"/>
<keyword evidence="2" id="KW-0732">Signal</keyword>
<dbReference type="PANTHER" id="PTHR30163:SF8">
    <property type="entry name" value="LYTIC MUREIN TRANSGLYCOSYLASE"/>
    <property type="match status" value="1"/>
</dbReference>
<evidence type="ECO:0000259" key="3">
    <source>
        <dbReference type="Pfam" id="PF13406"/>
    </source>
</evidence>